<comment type="caution">
    <text evidence="2">The sequence shown here is derived from an EMBL/GenBank/DDBJ whole genome shotgun (WGS) entry which is preliminary data.</text>
</comment>
<evidence type="ECO:0000256" key="1">
    <source>
        <dbReference type="SAM" id="Phobius"/>
    </source>
</evidence>
<evidence type="ECO:0000313" key="3">
    <source>
        <dbReference type="Proteomes" id="UP000297966"/>
    </source>
</evidence>
<dbReference type="RefSeq" id="WP_135177589.1">
    <property type="nucleotide sequence ID" value="NZ_JBIYER010000001.1"/>
</dbReference>
<dbReference type="OrthoDB" id="8238667at2"/>
<keyword evidence="1" id="KW-0472">Membrane</keyword>
<reference evidence="2 3" key="1">
    <citation type="submission" date="2019-03" db="EMBL/GenBank/DDBJ databases">
        <title>Bradyrhizobium diversity isolated from nodules of Chamaecrista fasciculata.</title>
        <authorList>
            <person name="Klepa M.S."/>
            <person name="Urquiaga M.O."/>
            <person name="Hungria M."/>
            <person name="Delamuta J.R."/>
        </authorList>
    </citation>
    <scope>NUCLEOTIDE SEQUENCE [LARGE SCALE GENOMIC DNA]</scope>
    <source>
        <strain evidence="2 3">CNPSo 3448</strain>
    </source>
</reference>
<organism evidence="2 3">
    <name type="scientific">Bradyrhizobium niftali</name>
    <dbReference type="NCBI Taxonomy" id="2560055"/>
    <lineage>
        <taxon>Bacteria</taxon>
        <taxon>Pseudomonadati</taxon>
        <taxon>Pseudomonadota</taxon>
        <taxon>Alphaproteobacteria</taxon>
        <taxon>Hyphomicrobiales</taxon>
        <taxon>Nitrobacteraceae</taxon>
        <taxon>Bradyrhizobium</taxon>
    </lineage>
</organism>
<sequence>MKTGKHLAMLAVCLVVLWASRFGPYTCGRLPAFTGEAGSSWLAIAVNGIFLILLLYLPVYDFMSLLTYKLGWETKFDPLVVYEGEHSVQPVSPKARRVLYVVDVAMVSFFLLPLWTKAAYCG</sequence>
<gene>
    <name evidence="2" type="ORF">E4K65_32400</name>
</gene>
<evidence type="ECO:0000313" key="2">
    <source>
        <dbReference type="EMBL" id="TFV43534.1"/>
    </source>
</evidence>
<keyword evidence="3" id="KW-1185">Reference proteome</keyword>
<proteinExistence type="predicted"/>
<protein>
    <submittedName>
        <fullName evidence="2">Uncharacterized protein</fullName>
    </submittedName>
</protein>
<keyword evidence="1" id="KW-1133">Transmembrane helix</keyword>
<keyword evidence="1" id="KW-0812">Transmembrane</keyword>
<dbReference type="EMBL" id="SPQT01000023">
    <property type="protein sequence ID" value="TFV43534.1"/>
    <property type="molecule type" value="Genomic_DNA"/>
</dbReference>
<feature type="transmembrane region" description="Helical" evidence="1">
    <location>
        <begin position="98"/>
        <end position="116"/>
    </location>
</feature>
<dbReference type="Proteomes" id="UP000297966">
    <property type="component" value="Unassembled WGS sequence"/>
</dbReference>
<dbReference type="AlphaFoldDB" id="A0A4Y9LM78"/>
<feature type="transmembrane region" description="Helical" evidence="1">
    <location>
        <begin position="38"/>
        <end position="59"/>
    </location>
</feature>
<accession>A0A4Y9LM78</accession>
<name>A0A4Y9LM78_9BRAD</name>